<keyword evidence="2" id="KW-0496">Mitochondrion</keyword>
<evidence type="ECO:0000256" key="2">
    <source>
        <dbReference type="RuleBase" id="RU363103"/>
    </source>
</evidence>
<keyword evidence="2" id="KW-0472">Membrane</keyword>
<keyword evidence="2" id="KW-0999">Mitochondrion inner membrane</keyword>
<protein>
    <recommendedName>
        <fullName evidence="2">NADH dehydrogenase [ubiquinone] 1 alpha subcomplex subunit 12</fullName>
    </recommendedName>
</protein>
<dbReference type="Pfam" id="PF05071">
    <property type="entry name" value="NDUFA12"/>
    <property type="match status" value="1"/>
</dbReference>
<name>A0ABD3PDM5_9STRA</name>
<keyword evidence="2" id="KW-0679">Respiratory chain</keyword>
<comment type="similarity">
    <text evidence="1 2">Belongs to the complex I NDUFA12 subunit family.</text>
</comment>
<dbReference type="PANTHER" id="PTHR12910">
    <property type="entry name" value="NADH-UBIQUINONE OXIDOREDUCTASE SUBUNIT B17.2"/>
    <property type="match status" value="1"/>
</dbReference>
<evidence type="ECO:0000256" key="1">
    <source>
        <dbReference type="ARBA" id="ARBA00007355"/>
    </source>
</evidence>
<dbReference type="PANTHER" id="PTHR12910:SF2">
    <property type="entry name" value="NADH DEHYDROGENASE [UBIQUINONE] 1 ALPHA SUBCOMPLEX SUBUNIT 12"/>
    <property type="match status" value="1"/>
</dbReference>
<dbReference type="GO" id="GO:0005743">
    <property type="term" value="C:mitochondrial inner membrane"/>
    <property type="evidence" value="ECO:0007669"/>
    <property type="project" value="UniProtKB-SubCell"/>
</dbReference>
<gene>
    <name evidence="3" type="ORF">ACHAWO_013131</name>
</gene>
<keyword evidence="2" id="KW-0813">Transport</keyword>
<dbReference type="InterPro" id="IPR007763">
    <property type="entry name" value="NDUFA12"/>
</dbReference>
<comment type="subcellular location">
    <subcellularLocation>
        <location evidence="2">Mitochondrion inner membrane</location>
        <topology evidence="2">Peripheral membrane protein</topology>
        <orientation evidence="2">Matrix side</orientation>
    </subcellularLocation>
</comment>
<dbReference type="AlphaFoldDB" id="A0ABD3PDM5"/>
<sequence>MVYGVVRSFQAALKYRGGWRGLLEHMYTNGDYPFKFGTYMGHDAAGNRYYENRVDYPFGQHRWVEPGDIHNFDSASIPPEWHGWMTSMNDAPPNSESDYITTRGQEIIPIEKSDVPADGKSVVGHQEPIMNFHHLHNQSTVRSRGWGIGNPIVGLPPGAKDAYYTQPGSPYNEGSIRKRVNIGDLDAAKGGGRPYKSEKWADRLRTVEEREKLEMNKMEIVKGAIERERAVAAKRKAAMASRGSGTVAAV</sequence>
<comment type="caution">
    <text evidence="3">The sequence shown here is derived from an EMBL/GenBank/DDBJ whole genome shotgun (WGS) entry which is preliminary data.</text>
</comment>
<evidence type="ECO:0000313" key="4">
    <source>
        <dbReference type="Proteomes" id="UP001530400"/>
    </source>
</evidence>
<keyword evidence="4" id="KW-1185">Reference proteome</keyword>
<accession>A0ABD3PDM5</accession>
<dbReference type="EMBL" id="JALLPJ020000675">
    <property type="protein sequence ID" value="KAL3785838.1"/>
    <property type="molecule type" value="Genomic_DNA"/>
</dbReference>
<keyword evidence="2" id="KW-0249">Electron transport</keyword>
<organism evidence="3 4">
    <name type="scientific">Cyclotella atomus</name>
    <dbReference type="NCBI Taxonomy" id="382360"/>
    <lineage>
        <taxon>Eukaryota</taxon>
        <taxon>Sar</taxon>
        <taxon>Stramenopiles</taxon>
        <taxon>Ochrophyta</taxon>
        <taxon>Bacillariophyta</taxon>
        <taxon>Coscinodiscophyceae</taxon>
        <taxon>Thalassiosirophycidae</taxon>
        <taxon>Stephanodiscales</taxon>
        <taxon>Stephanodiscaceae</taxon>
        <taxon>Cyclotella</taxon>
    </lineage>
</organism>
<dbReference type="Proteomes" id="UP001530400">
    <property type="component" value="Unassembled WGS sequence"/>
</dbReference>
<comment type="function">
    <text evidence="2">Accessory subunit of the mitochondrial membrane respiratory chain NADH dehydrogenase (Complex I), that is believed not to be involved in catalysis. Complex I functions in the transfer of electrons from NADH to the respiratory chain. The immediate electron acceptor for the enzyme is believed to be ubiquinone.</text>
</comment>
<proteinExistence type="inferred from homology"/>
<evidence type="ECO:0000313" key="3">
    <source>
        <dbReference type="EMBL" id="KAL3785838.1"/>
    </source>
</evidence>
<reference evidence="3 4" key="1">
    <citation type="submission" date="2024-10" db="EMBL/GenBank/DDBJ databases">
        <title>Updated reference genomes for cyclostephanoid diatoms.</title>
        <authorList>
            <person name="Roberts W.R."/>
            <person name="Alverson A.J."/>
        </authorList>
    </citation>
    <scope>NUCLEOTIDE SEQUENCE [LARGE SCALE GENOMIC DNA]</scope>
    <source>
        <strain evidence="3 4">AJA010-31</strain>
    </source>
</reference>